<dbReference type="PIRSF" id="PIRSF002070">
    <property type="entry name" value="SSB"/>
    <property type="match status" value="1"/>
</dbReference>
<dbReference type="Gene3D" id="2.40.50.140">
    <property type="entry name" value="Nucleic acid-binding proteins"/>
    <property type="match status" value="1"/>
</dbReference>
<evidence type="ECO:0000313" key="5">
    <source>
        <dbReference type="EMBL" id="MBB2161613.1"/>
    </source>
</evidence>
<accession>A0A7W4IEV9</accession>
<dbReference type="RefSeq" id="WP_182998441.1">
    <property type="nucleotide sequence ID" value="NZ_JABEQJ010000022.1"/>
</dbReference>
<name>A0A7W4IEV9_9PROT</name>
<dbReference type="GO" id="GO:0009295">
    <property type="term" value="C:nucleoid"/>
    <property type="evidence" value="ECO:0007669"/>
    <property type="project" value="TreeGrafter"/>
</dbReference>
<dbReference type="Proteomes" id="UP000589085">
    <property type="component" value="Unassembled WGS sequence"/>
</dbReference>
<dbReference type="Pfam" id="PF00436">
    <property type="entry name" value="SSB"/>
    <property type="match status" value="1"/>
</dbReference>
<evidence type="ECO:0000256" key="3">
    <source>
        <dbReference type="PIRNR" id="PIRNR002070"/>
    </source>
</evidence>
<sequence length="123" mass="13512">MTGCVNKVILIGTLQGAPLVRINHTGSAMVSFNLATSDKWKDRRTGAERVRVERHRIVVFNPDLVAVARDKLHNGSRTYLEGVLQTRKWTDEEGLPRVSIEIVLDHDRGALVPLDTAATSAAA</sequence>
<protein>
    <recommendedName>
        <fullName evidence="3 4">Single-stranded DNA-binding protein</fullName>
    </recommendedName>
</protein>
<comment type="caution">
    <text evidence="5">The sequence shown here is derived from an EMBL/GenBank/DDBJ whole genome shotgun (WGS) entry which is preliminary data.</text>
</comment>
<dbReference type="PROSITE" id="PS50935">
    <property type="entry name" value="SSB"/>
    <property type="match status" value="1"/>
</dbReference>
<proteinExistence type="predicted"/>
<dbReference type="NCBIfam" id="TIGR00621">
    <property type="entry name" value="ssb"/>
    <property type="match status" value="1"/>
</dbReference>
<keyword evidence="2" id="KW-0233">DNA recombination</keyword>
<dbReference type="GO" id="GO:0003697">
    <property type="term" value="F:single-stranded DNA binding"/>
    <property type="evidence" value="ECO:0007669"/>
    <property type="project" value="InterPro"/>
</dbReference>
<dbReference type="EMBL" id="JABEQJ010000022">
    <property type="protein sequence ID" value="MBB2161613.1"/>
    <property type="molecule type" value="Genomic_DNA"/>
</dbReference>
<dbReference type="GO" id="GO:0006310">
    <property type="term" value="P:DNA recombination"/>
    <property type="evidence" value="ECO:0007669"/>
    <property type="project" value="UniProtKB-KW"/>
</dbReference>
<reference evidence="5 6" key="1">
    <citation type="submission" date="2020-04" db="EMBL/GenBank/DDBJ databases">
        <title>Description of novel Gluconacetobacter.</title>
        <authorList>
            <person name="Sombolestani A."/>
        </authorList>
    </citation>
    <scope>NUCLEOTIDE SEQUENCE [LARGE SCALE GENOMIC DNA]</scope>
    <source>
        <strain evidence="5 6">LMG 19747</strain>
    </source>
</reference>
<dbReference type="InterPro" id="IPR012340">
    <property type="entry name" value="NA-bd_OB-fold"/>
</dbReference>
<evidence type="ECO:0000256" key="1">
    <source>
        <dbReference type="ARBA" id="ARBA00023125"/>
    </source>
</evidence>
<evidence type="ECO:0000256" key="2">
    <source>
        <dbReference type="ARBA" id="ARBA00023172"/>
    </source>
</evidence>
<dbReference type="GO" id="GO:0006260">
    <property type="term" value="P:DNA replication"/>
    <property type="evidence" value="ECO:0007669"/>
    <property type="project" value="InterPro"/>
</dbReference>
<dbReference type="AlphaFoldDB" id="A0A7W4IEV9"/>
<dbReference type="SUPFAM" id="SSF50249">
    <property type="entry name" value="Nucleic acid-binding proteins"/>
    <property type="match status" value="1"/>
</dbReference>
<dbReference type="PANTHER" id="PTHR10302:SF27">
    <property type="entry name" value="SINGLE-STRANDED DNA-BINDING PROTEIN"/>
    <property type="match status" value="1"/>
</dbReference>
<dbReference type="PANTHER" id="PTHR10302">
    <property type="entry name" value="SINGLE-STRANDED DNA-BINDING PROTEIN"/>
    <property type="match status" value="1"/>
</dbReference>
<evidence type="ECO:0000256" key="4">
    <source>
        <dbReference type="RuleBase" id="RU000524"/>
    </source>
</evidence>
<dbReference type="CDD" id="cd04496">
    <property type="entry name" value="SSB_OBF"/>
    <property type="match status" value="1"/>
</dbReference>
<dbReference type="InterPro" id="IPR000424">
    <property type="entry name" value="Primosome_PriB/ssb"/>
</dbReference>
<gene>
    <name evidence="5" type="primary">ssb</name>
    <name evidence="5" type="ORF">HLH48_15775</name>
</gene>
<evidence type="ECO:0000313" key="6">
    <source>
        <dbReference type="Proteomes" id="UP000589085"/>
    </source>
</evidence>
<organism evidence="5 6">
    <name type="scientific">Gluconacetobacter sacchari</name>
    <dbReference type="NCBI Taxonomy" id="92759"/>
    <lineage>
        <taxon>Bacteria</taxon>
        <taxon>Pseudomonadati</taxon>
        <taxon>Pseudomonadota</taxon>
        <taxon>Alphaproteobacteria</taxon>
        <taxon>Acetobacterales</taxon>
        <taxon>Acetobacteraceae</taxon>
        <taxon>Gluconacetobacter</taxon>
    </lineage>
</organism>
<dbReference type="InterPro" id="IPR011344">
    <property type="entry name" value="ssDNA-bd"/>
</dbReference>
<keyword evidence="1 3" id="KW-0238">DNA-binding</keyword>